<gene>
    <name evidence="2" type="ORF">CHILSU_LOCUS7894</name>
</gene>
<protein>
    <submittedName>
        <fullName evidence="2">Uncharacterized protein</fullName>
    </submittedName>
</protein>
<feature type="region of interest" description="Disordered" evidence="1">
    <location>
        <begin position="70"/>
        <end position="94"/>
    </location>
</feature>
<sequence>MCDGVDHCADGSDEDTATLCPESGGAGVGSTWVLAGAGGALLLALLAANAKHDSVGCVIAQLAALARPGGPVGPAGRGPRTCPPPSRTRRLNNGGGLSERNLCMYYYLI</sequence>
<reference evidence="2" key="1">
    <citation type="submission" date="2021-12" db="EMBL/GenBank/DDBJ databases">
        <authorList>
            <person name="King R."/>
        </authorList>
    </citation>
    <scope>NUCLEOTIDE SEQUENCE</scope>
</reference>
<organism evidence="2 3">
    <name type="scientific">Chilo suppressalis</name>
    <name type="common">Asiatic rice borer moth</name>
    <dbReference type="NCBI Taxonomy" id="168631"/>
    <lineage>
        <taxon>Eukaryota</taxon>
        <taxon>Metazoa</taxon>
        <taxon>Ecdysozoa</taxon>
        <taxon>Arthropoda</taxon>
        <taxon>Hexapoda</taxon>
        <taxon>Insecta</taxon>
        <taxon>Pterygota</taxon>
        <taxon>Neoptera</taxon>
        <taxon>Endopterygota</taxon>
        <taxon>Lepidoptera</taxon>
        <taxon>Glossata</taxon>
        <taxon>Ditrysia</taxon>
        <taxon>Pyraloidea</taxon>
        <taxon>Crambidae</taxon>
        <taxon>Crambinae</taxon>
        <taxon>Chilo</taxon>
    </lineage>
</organism>
<evidence type="ECO:0000313" key="2">
    <source>
        <dbReference type="EMBL" id="CAH0404551.1"/>
    </source>
</evidence>
<accession>A0ABN8BAY1</accession>
<name>A0ABN8BAY1_CHISP</name>
<evidence type="ECO:0000256" key="1">
    <source>
        <dbReference type="SAM" id="MobiDB-lite"/>
    </source>
</evidence>
<keyword evidence="3" id="KW-1185">Reference proteome</keyword>
<dbReference type="Proteomes" id="UP001153292">
    <property type="component" value="Chromosome 3"/>
</dbReference>
<dbReference type="EMBL" id="OU963896">
    <property type="protein sequence ID" value="CAH0404551.1"/>
    <property type="molecule type" value="Genomic_DNA"/>
</dbReference>
<evidence type="ECO:0000313" key="3">
    <source>
        <dbReference type="Proteomes" id="UP001153292"/>
    </source>
</evidence>
<proteinExistence type="predicted"/>